<feature type="domain" description="CAAX prenyl protease 2/Lysostaphin resistance protein A-like" evidence="3">
    <location>
        <begin position="97"/>
        <end position="185"/>
    </location>
</feature>
<dbReference type="EMBL" id="VBAK01000146">
    <property type="protein sequence ID" value="TMI88042.1"/>
    <property type="molecule type" value="Genomic_DNA"/>
</dbReference>
<keyword evidence="4" id="KW-0482">Metalloprotease</keyword>
<organism evidence="4 5">
    <name type="scientific">Candidatus Segetimicrobium genomatis</name>
    <dbReference type="NCBI Taxonomy" id="2569760"/>
    <lineage>
        <taxon>Bacteria</taxon>
        <taxon>Bacillati</taxon>
        <taxon>Candidatus Sysuimicrobiota</taxon>
        <taxon>Candidatus Sysuimicrobiia</taxon>
        <taxon>Candidatus Sysuimicrobiales</taxon>
        <taxon>Candidatus Segetimicrobiaceae</taxon>
        <taxon>Candidatus Segetimicrobium</taxon>
    </lineage>
</organism>
<name>A0A537JXR2_9BACT</name>
<keyword evidence="1" id="KW-0472">Membrane</keyword>
<evidence type="ECO:0000259" key="3">
    <source>
        <dbReference type="Pfam" id="PF02517"/>
    </source>
</evidence>
<evidence type="ECO:0000256" key="1">
    <source>
        <dbReference type="SAM" id="Phobius"/>
    </source>
</evidence>
<evidence type="ECO:0000313" key="4">
    <source>
        <dbReference type="EMBL" id="TMI88042.1"/>
    </source>
</evidence>
<sequence>MCARADRARTFFTAAAVLLGCGALAARPPAGPPAWAGLPDLSLLVVVVVGMIGVTAPVPPHHESRPGRVQWLAALGLGVAAFAAARSLTAPIGPPVTALAAASTLVAAVAEEAFFRRLVYGWLAGGGPAPAVAGAAALFAVVHLPAYGVRALPVDLAAGIVFGWQRLATGGWTAPALTHAAANLLQLI</sequence>
<accession>A0A537JXR2</accession>
<keyword evidence="4" id="KW-0645">Protease</keyword>
<evidence type="ECO:0000256" key="2">
    <source>
        <dbReference type="SAM" id="SignalP"/>
    </source>
</evidence>
<feature type="signal peptide" evidence="2">
    <location>
        <begin position="1"/>
        <end position="25"/>
    </location>
</feature>
<feature type="transmembrane region" description="Helical" evidence="1">
    <location>
        <begin position="122"/>
        <end position="146"/>
    </location>
</feature>
<evidence type="ECO:0000313" key="5">
    <source>
        <dbReference type="Proteomes" id="UP000318509"/>
    </source>
</evidence>
<dbReference type="PROSITE" id="PS51257">
    <property type="entry name" value="PROKAR_LIPOPROTEIN"/>
    <property type="match status" value="1"/>
</dbReference>
<dbReference type="GO" id="GO:0080120">
    <property type="term" value="P:CAAX-box protein maturation"/>
    <property type="evidence" value="ECO:0007669"/>
    <property type="project" value="UniProtKB-ARBA"/>
</dbReference>
<comment type="caution">
    <text evidence="4">The sequence shown here is derived from an EMBL/GenBank/DDBJ whole genome shotgun (WGS) entry which is preliminary data.</text>
</comment>
<protein>
    <submittedName>
        <fullName evidence="4">CPBP family intramembrane metalloprotease</fullName>
    </submittedName>
</protein>
<feature type="transmembrane region" description="Helical" evidence="1">
    <location>
        <begin position="71"/>
        <end position="90"/>
    </location>
</feature>
<keyword evidence="1" id="KW-0812">Transmembrane</keyword>
<reference evidence="4 5" key="1">
    <citation type="journal article" date="2019" name="Nat. Microbiol.">
        <title>Mediterranean grassland soil C-N compound turnover is dependent on rainfall and depth, and is mediated by genomically divergent microorganisms.</title>
        <authorList>
            <person name="Diamond S."/>
            <person name="Andeer P.F."/>
            <person name="Li Z."/>
            <person name="Crits-Christoph A."/>
            <person name="Burstein D."/>
            <person name="Anantharaman K."/>
            <person name="Lane K.R."/>
            <person name="Thomas B.C."/>
            <person name="Pan C."/>
            <person name="Northen T.R."/>
            <person name="Banfield J.F."/>
        </authorList>
    </citation>
    <scope>NUCLEOTIDE SEQUENCE [LARGE SCALE GENOMIC DNA]</scope>
    <source>
        <strain evidence="4">NP_3</strain>
    </source>
</reference>
<dbReference type="Pfam" id="PF02517">
    <property type="entry name" value="Rce1-like"/>
    <property type="match status" value="1"/>
</dbReference>
<gene>
    <name evidence="4" type="ORF">E6H00_13845</name>
</gene>
<keyword evidence="2" id="KW-0732">Signal</keyword>
<feature type="transmembrane region" description="Helical" evidence="1">
    <location>
        <begin position="41"/>
        <end position="59"/>
    </location>
</feature>
<dbReference type="InterPro" id="IPR003675">
    <property type="entry name" value="Rce1/LyrA-like_dom"/>
</dbReference>
<dbReference type="GO" id="GO:0008237">
    <property type="term" value="F:metallopeptidase activity"/>
    <property type="evidence" value="ECO:0007669"/>
    <property type="project" value="UniProtKB-KW"/>
</dbReference>
<proteinExistence type="predicted"/>
<keyword evidence="1" id="KW-1133">Transmembrane helix</keyword>
<dbReference type="GO" id="GO:0004175">
    <property type="term" value="F:endopeptidase activity"/>
    <property type="evidence" value="ECO:0007669"/>
    <property type="project" value="UniProtKB-ARBA"/>
</dbReference>
<dbReference type="GO" id="GO:0006508">
    <property type="term" value="P:proteolysis"/>
    <property type="evidence" value="ECO:0007669"/>
    <property type="project" value="UniProtKB-KW"/>
</dbReference>
<keyword evidence="4" id="KW-0378">Hydrolase</keyword>
<feature type="chain" id="PRO_5021948082" evidence="2">
    <location>
        <begin position="26"/>
        <end position="188"/>
    </location>
</feature>
<dbReference type="Proteomes" id="UP000318509">
    <property type="component" value="Unassembled WGS sequence"/>
</dbReference>
<dbReference type="AlphaFoldDB" id="A0A537JXR2"/>